<keyword evidence="4" id="KW-1185">Reference proteome</keyword>
<name>A0A316ZFK4_9BASI</name>
<evidence type="ECO:0000313" key="4">
    <source>
        <dbReference type="Proteomes" id="UP000245946"/>
    </source>
</evidence>
<dbReference type="GeneID" id="37269138"/>
<keyword evidence="2" id="KW-1133">Transmembrane helix</keyword>
<proteinExistence type="predicted"/>
<dbReference type="EMBL" id="KZ819285">
    <property type="protein sequence ID" value="PWO00538.1"/>
    <property type="molecule type" value="Genomic_DNA"/>
</dbReference>
<feature type="transmembrane region" description="Helical" evidence="2">
    <location>
        <begin position="91"/>
        <end position="109"/>
    </location>
</feature>
<sequence length="295" mass="31087">MSQWQQQRAQPAPASPWAAETSAAPPATMADPYAAGDGSGSSSSGGDGFGSEPAQRGALPGRLGRSQAVALKDLRADEVEFIQRAAMKMNVIRWSSFLIGGGLAFRFARRRNPPLSILATLAATTMAGFGGVFAAMPLIVYTARNDLARVKDPEHLKRVMQSAASEIRGGRPGQKASSSSSADPPTGFVYEDLPAPGGNPMSDGFVQDGTAGGGKSRWEQLREGGAASASSAAAQMGSRSSERTPSPMQLQQQPQPSLGRTGAQGSAGSSYVELERERFRQEFERGEQKERRGLI</sequence>
<protein>
    <submittedName>
        <fullName evidence="3">Uncharacterized protein</fullName>
    </submittedName>
</protein>
<reference evidence="3 4" key="1">
    <citation type="journal article" date="2018" name="Mol. Biol. Evol.">
        <title>Broad Genomic Sampling Reveals a Smut Pathogenic Ancestry of the Fungal Clade Ustilaginomycotina.</title>
        <authorList>
            <person name="Kijpornyongpan T."/>
            <person name="Mondo S.J."/>
            <person name="Barry K."/>
            <person name="Sandor L."/>
            <person name="Lee J."/>
            <person name="Lipzen A."/>
            <person name="Pangilinan J."/>
            <person name="LaButti K."/>
            <person name="Hainaut M."/>
            <person name="Henrissat B."/>
            <person name="Grigoriev I.V."/>
            <person name="Spatafora J.W."/>
            <person name="Aime M.C."/>
        </authorList>
    </citation>
    <scope>NUCLEOTIDE SEQUENCE [LARGE SCALE GENOMIC DNA]</scope>
    <source>
        <strain evidence="3 4">MCA 4186</strain>
    </source>
</reference>
<dbReference type="RefSeq" id="XP_025600816.1">
    <property type="nucleotide sequence ID" value="XM_025741594.1"/>
</dbReference>
<evidence type="ECO:0000256" key="1">
    <source>
        <dbReference type="SAM" id="MobiDB-lite"/>
    </source>
</evidence>
<feature type="compositionally biased region" description="Gly residues" evidence="1">
    <location>
        <begin position="37"/>
        <end position="49"/>
    </location>
</feature>
<keyword evidence="2" id="KW-0472">Membrane</keyword>
<feature type="compositionally biased region" description="Low complexity" evidence="1">
    <location>
        <begin position="224"/>
        <end position="258"/>
    </location>
</feature>
<feature type="compositionally biased region" description="Basic and acidic residues" evidence="1">
    <location>
        <begin position="273"/>
        <end position="295"/>
    </location>
</feature>
<accession>A0A316ZFK4</accession>
<dbReference type="AlphaFoldDB" id="A0A316ZFK4"/>
<feature type="transmembrane region" description="Helical" evidence="2">
    <location>
        <begin position="115"/>
        <end position="141"/>
    </location>
</feature>
<dbReference type="Proteomes" id="UP000245946">
    <property type="component" value="Unassembled WGS sequence"/>
</dbReference>
<feature type="region of interest" description="Disordered" evidence="1">
    <location>
        <begin position="1"/>
        <end position="61"/>
    </location>
</feature>
<gene>
    <name evidence="3" type="ORF">FA09DRAFT_327955</name>
</gene>
<organism evidence="3 4">
    <name type="scientific">Tilletiopsis washingtonensis</name>
    <dbReference type="NCBI Taxonomy" id="58919"/>
    <lineage>
        <taxon>Eukaryota</taxon>
        <taxon>Fungi</taxon>
        <taxon>Dikarya</taxon>
        <taxon>Basidiomycota</taxon>
        <taxon>Ustilaginomycotina</taxon>
        <taxon>Exobasidiomycetes</taxon>
        <taxon>Entylomatales</taxon>
        <taxon>Entylomatales incertae sedis</taxon>
        <taxon>Tilletiopsis</taxon>
    </lineage>
</organism>
<feature type="region of interest" description="Disordered" evidence="1">
    <location>
        <begin position="160"/>
        <end position="295"/>
    </location>
</feature>
<feature type="compositionally biased region" description="Low complexity" evidence="1">
    <location>
        <begin position="1"/>
        <end position="19"/>
    </location>
</feature>
<evidence type="ECO:0000313" key="3">
    <source>
        <dbReference type="EMBL" id="PWO00538.1"/>
    </source>
</evidence>
<keyword evidence="2" id="KW-0812">Transmembrane</keyword>
<evidence type="ECO:0000256" key="2">
    <source>
        <dbReference type="SAM" id="Phobius"/>
    </source>
</evidence>